<evidence type="ECO:0000256" key="4">
    <source>
        <dbReference type="PROSITE-ProRule" id="PRU00192"/>
    </source>
</evidence>
<dbReference type="SUPFAM" id="SSF52540">
    <property type="entry name" value="P-loop containing nucleoside triphosphate hydrolases"/>
    <property type="match status" value="1"/>
</dbReference>
<dbReference type="InterPro" id="IPR036028">
    <property type="entry name" value="SH3-like_dom_sf"/>
</dbReference>
<dbReference type="PROSITE" id="PS50002">
    <property type="entry name" value="SH3"/>
    <property type="match status" value="1"/>
</dbReference>
<dbReference type="InterPro" id="IPR001478">
    <property type="entry name" value="PDZ"/>
</dbReference>
<dbReference type="GO" id="GO:0008104">
    <property type="term" value="P:intracellular protein localization"/>
    <property type="evidence" value="ECO:0007669"/>
    <property type="project" value="UniProtKB-ARBA"/>
</dbReference>
<dbReference type="InterPro" id="IPR036034">
    <property type="entry name" value="PDZ_sf"/>
</dbReference>
<feature type="coiled-coil region" evidence="5">
    <location>
        <begin position="501"/>
        <end position="552"/>
    </location>
</feature>
<feature type="domain" description="Guanylate kinase-like" evidence="8">
    <location>
        <begin position="403"/>
        <end position="547"/>
    </location>
</feature>
<dbReference type="GO" id="GO:0005912">
    <property type="term" value="C:adherens junction"/>
    <property type="evidence" value="ECO:0007669"/>
    <property type="project" value="UniProtKB-ARBA"/>
</dbReference>
<comment type="similarity">
    <text evidence="1">Belongs to the MAGUK family.</text>
</comment>
<keyword evidence="3" id="KW-0677">Repeat</keyword>
<dbReference type="InterPro" id="IPR050716">
    <property type="entry name" value="MAGUK"/>
</dbReference>
<feature type="domain" description="SH3" evidence="7">
    <location>
        <begin position="234"/>
        <end position="304"/>
    </location>
</feature>
<dbReference type="InterPro" id="IPR004172">
    <property type="entry name" value="L27_dom"/>
</dbReference>
<dbReference type="FunFam" id="3.30.63.10:FF:000002">
    <property type="entry name" value="Guanylate kinase 1"/>
    <property type="match status" value="1"/>
</dbReference>
<dbReference type="PROSITE" id="PS50052">
    <property type="entry name" value="GUANYLATE_KINASE_2"/>
    <property type="match status" value="1"/>
</dbReference>
<keyword evidence="5" id="KW-0175">Coiled coil</keyword>
<dbReference type="SMART" id="SM00569">
    <property type="entry name" value="L27"/>
    <property type="match status" value="1"/>
</dbReference>
<sequence>MRQSDRGAELADKDGTLSTVPSPENVVTPPSLPPLPTCWLCPPHLGLSGILRLLMQELSLFYSRDVNGLYLLYDLLHSPWLQALLKVYDCLQKFKERKLLPVTTHAQTLSCEALLSAHDTVAQKDFEPLLPPLPDNIPDSEEAMRIVCLVKNQQPLGATIKRHELTGDILVARVIHGGLVERSGLLYAGDKLVEVNGVSVEGLDPEQVIHILAMSCGTIMFKVVPVSAPPVSSQKPVHVRAMIDYWPQEDPDIPCVDAGLPFLKGDILQIVDQNDALWWQARKISDLAVCAALIPSNQLLKRKQREFWWSQPYQPNTCLKSTRREWENMRIDETCVEAAKEEFVGNGQKFFIAGFRRSMRLCRRKSHFSRLHASTGCSCSCYSAVGAPYEEVVRYQRQPADNHRLIVLVGPSGVGVNELRRQLIGLNPSCFRSAVPHTTRSPKSYEMDGREYHYVSRETFESLMYGHRMLEYGEYKGHLYGTSVNAVRAVLAEGKICVMDLEPQDEDLQEMEDLAQKMESQFGQFFDHVIVNDNLEDACAQLLSAIQKAQEELQWVPEEWISPGTES</sequence>
<dbReference type="Pfam" id="PF00625">
    <property type="entry name" value="Guanylate_kin"/>
    <property type="match status" value="1"/>
</dbReference>
<evidence type="ECO:0000256" key="5">
    <source>
        <dbReference type="SAM" id="Coils"/>
    </source>
</evidence>
<evidence type="ECO:0000259" key="7">
    <source>
        <dbReference type="PROSITE" id="PS50002"/>
    </source>
</evidence>
<dbReference type="InterPro" id="IPR020590">
    <property type="entry name" value="Guanylate_kinase_CS"/>
</dbReference>
<dbReference type="PROSITE" id="PS50106">
    <property type="entry name" value="PDZ"/>
    <property type="match status" value="1"/>
</dbReference>
<protein>
    <recommendedName>
        <fullName evidence="13">Membrane palmitoylated protein 4</fullName>
    </recommendedName>
</protein>
<dbReference type="SUPFAM" id="SSF50156">
    <property type="entry name" value="PDZ domain-like"/>
    <property type="match status" value="1"/>
</dbReference>
<reference evidence="11 12" key="1">
    <citation type="journal article" date="2023" name="bioRxiv">
        <title>Conserved and derived expression patterns and positive selection on dental genes reveal complex evolutionary context of ever-growing rodent molars.</title>
        <authorList>
            <person name="Calamari Z.T."/>
            <person name="Song A."/>
            <person name="Cohen E."/>
            <person name="Akter M."/>
            <person name="Roy R.D."/>
            <person name="Hallikas O."/>
            <person name="Christensen M.M."/>
            <person name="Li P."/>
            <person name="Marangoni P."/>
            <person name="Jernvall J."/>
            <person name="Klein O.D."/>
        </authorList>
    </citation>
    <scope>NUCLEOTIDE SEQUENCE [LARGE SCALE GENOMIC DNA]</scope>
    <source>
        <strain evidence="11">V071</strain>
    </source>
</reference>
<feature type="region of interest" description="Disordered" evidence="6">
    <location>
        <begin position="1"/>
        <end position="28"/>
    </location>
</feature>
<keyword evidence="12" id="KW-1185">Reference proteome</keyword>
<accession>A0AAW0K0S2</accession>
<organism evidence="11 12">
    <name type="scientific">Myodes glareolus</name>
    <name type="common">Bank vole</name>
    <name type="synonym">Clethrionomys glareolus</name>
    <dbReference type="NCBI Taxonomy" id="447135"/>
    <lineage>
        <taxon>Eukaryota</taxon>
        <taxon>Metazoa</taxon>
        <taxon>Chordata</taxon>
        <taxon>Craniata</taxon>
        <taxon>Vertebrata</taxon>
        <taxon>Euteleostomi</taxon>
        <taxon>Mammalia</taxon>
        <taxon>Eutheria</taxon>
        <taxon>Euarchontoglires</taxon>
        <taxon>Glires</taxon>
        <taxon>Rodentia</taxon>
        <taxon>Myomorpha</taxon>
        <taxon>Muroidea</taxon>
        <taxon>Cricetidae</taxon>
        <taxon>Arvicolinae</taxon>
        <taxon>Myodes</taxon>
    </lineage>
</organism>
<dbReference type="InterPro" id="IPR027417">
    <property type="entry name" value="P-loop_NTPase"/>
</dbReference>
<evidence type="ECO:0000313" key="12">
    <source>
        <dbReference type="Proteomes" id="UP001488838"/>
    </source>
</evidence>
<dbReference type="Gene3D" id="2.30.30.40">
    <property type="entry name" value="SH3 Domains"/>
    <property type="match status" value="1"/>
</dbReference>
<dbReference type="Gene3D" id="3.40.50.300">
    <property type="entry name" value="P-loop containing nucleotide triphosphate hydrolases"/>
    <property type="match status" value="2"/>
</dbReference>
<dbReference type="EMBL" id="JBBHLL010000011">
    <property type="protein sequence ID" value="KAK7832081.1"/>
    <property type="molecule type" value="Genomic_DNA"/>
</dbReference>
<dbReference type="CDD" id="cd00071">
    <property type="entry name" value="GMPK"/>
    <property type="match status" value="1"/>
</dbReference>
<dbReference type="Pfam" id="PF00595">
    <property type="entry name" value="PDZ"/>
    <property type="match status" value="1"/>
</dbReference>
<evidence type="ECO:0000256" key="3">
    <source>
        <dbReference type="ARBA" id="ARBA00022737"/>
    </source>
</evidence>
<dbReference type="FunFam" id="2.30.42.10:FF:000088">
    <property type="entry name" value="MAGUK p55 subfamily member 5"/>
    <property type="match status" value="1"/>
</dbReference>
<proteinExistence type="inferred from homology"/>
<dbReference type="SMART" id="SM00228">
    <property type="entry name" value="PDZ"/>
    <property type="match status" value="1"/>
</dbReference>
<dbReference type="CDD" id="cd06799">
    <property type="entry name" value="PDZ_MPP3-MPP4-MPP7-like"/>
    <property type="match status" value="1"/>
</dbReference>
<feature type="domain" description="L27" evidence="10">
    <location>
        <begin position="43"/>
        <end position="99"/>
    </location>
</feature>
<dbReference type="AlphaFoldDB" id="A0AAW0K0S2"/>
<evidence type="ECO:0000259" key="9">
    <source>
        <dbReference type="PROSITE" id="PS50106"/>
    </source>
</evidence>
<dbReference type="InterPro" id="IPR008144">
    <property type="entry name" value="Guanylate_kin-like_dom"/>
</dbReference>
<evidence type="ECO:0000256" key="2">
    <source>
        <dbReference type="ARBA" id="ARBA00022443"/>
    </source>
</evidence>
<dbReference type="PROSITE" id="PS51022">
    <property type="entry name" value="L27"/>
    <property type="match status" value="1"/>
</dbReference>
<name>A0AAW0K0S2_MYOGA</name>
<evidence type="ECO:0000256" key="6">
    <source>
        <dbReference type="SAM" id="MobiDB-lite"/>
    </source>
</evidence>
<evidence type="ECO:0008006" key="13">
    <source>
        <dbReference type="Google" id="ProtNLM"/>
    </source>
</evidence>
<comment type="caution">
    <text evidence="11">The sequence shown here is derived from an EMBL/GenBank/DDBJ whole genome shotgun (WGS) entry which is preliminary data.</text>
</comment>
<dbReference type="PROSITE" id="PS00856">
    <property type="entry name" value="GUANYLATE_KINASE_1"/>
    <property type="match status" value="1"/>
</dbReference>
<dbReference type="GO" id="GO:0005886">
    <property type="term" value="C:plasma membrane"/>
    <property type="evidence" value="ECO:0007669"/>
    <property type="project" value="UniProtKB-ARBA"/>
</dbReference>
<evidence type="ECO:0000259" key="10">
    <source>
        <dbReference type="PROSITE" id="PS51022"/>
    </source>
</evidence>
<gene>
    <name evidence="11" type="ORF">U0070_015228</name>
</gene>
<feature type="domain" description="PDZ" evidence="9">
    <location>
        <begin position="146"/>
        <end position="227"/>
    </location>
</feature>
<evidence type="ECO:0000256" key="1">
    <source>
        <dbReference type="ARBA" id="ARBA00007014"/>
    </source>
</evidence>
<dbReference type="Gene3D" id="2.30.42.10">
    <property type="match status" value="1"/>
</dbReference>
<dbReference type="PANTHER" id="PTHR23122">
    <property type="entry name" value="MEMBRANE-ASSOCIATED GUANYLATE KINASE MAGUK"/>
    <property type="match status" value="1"/>
</dbReference>
<feature type="compositionally biased region" description="Basic and acidic residues" evidence="6">
    <location>
        <begin position="1"/>
        <end position="15"/>
    </location>
</feature>
<dbReference type="InterPro" id="IPR008145">
    <property type="entry name" value="GK/Ca_channel_bsu"/>
</dbReference>
<dbReference type="Proteomes" id="UP001488838">
    <property type="component" value="Unassembled WGS sequence"/>
</dbReference>
<keyword evidence="2 4" id="KW-0728">SH3 domain</keyword>
<evidence type="ECO:0000313" key="11">
    <source>
        <dbReference type="EMBL" id="KAK7832081.1"/>
    </source>
</evidence>
<dbReference type="SUPFAM" id="SSF50044">
    <property type="entry name" value="SH3-domain"/>
    <property type="match status" value="1"/>
</dbReference>
<evidence type="ECO:0000259" key="8">
    <source>
        <dbReference type="PROSITE" id="PS50052"/>
    </source>
</evidence>
<dbReference type="SMART" id="SM00072">
    <property type="entry name" value="GuKc"/>
    <property type="match status" value="1"/>
</dbReference>
<dbReference type="InterPro" id="IPR001452">
    <property type="entry name" value="SH3_domain"/>
</dbReference>